<evidence type="ECO:0000313" key="1">
    <source>
        <dbReference type="EMBL" id="KAJ8128336.1"/>
    </source>
</evidence>
<evidence type="ECO:0000313" key="2">
    <source>
        <dbReference type="Proteomes" id="UP001153332"/>
    </source>
</evidence>
<accession>A0ACC2JLK5</accession>
<dbReference type="EMBL" id="JAPUUL010001101">
    <property type="protein sequence ID" value="KAJ8128336.1"/>
    <property type="molecule type" value="Genomic_DNA"/>
</dbReference>
<proteinExistence type="predicted"/>
<dbReference type="Proteomes" id="UP001153332">
    <property type="component" value="Unassembled WGS sequence"/>
</dbReference>
<protein>
    <submittedName>
        <fullName evidence="1">Uncharacterized protein</fullName>
    </submittedName>
</protein>
<comment type="caution">
    <text evidence="1">The sequence shown here is derived from an EMBL/GenBank/DDBJ whole genome shotgun (WGS) entry which is preliminary data.</text>
</comment>
<gene>
    <name evidence="1" type="ORF">O1611_g5299</name>
</gene>
<name>A0ACC2JLK5_9PEZI</name>
<keyword evidence="2" id="KW-1185">Reference proteome</keyword>
<sequence>MRDIVYLLGACPKVSRPKVLPSKICRKGRQLARPLPCPKPRRPTILDKWPRIDSVVADENKVADLYAEIEPLTTFQWQTTTPEILHPYHAPYNLALGKTAHVFRSDARELTHSTYLAMQEISTSELIVMDNTYLNNITVRKELIQRYPDLVIGANPDSHAAVKEIYTWFTGTYLPTRFPTMFELVDEPKGILNRVDGQVYPSEPPESAETALGHLGSMMDEDLLFLLPANDGGGYILSAFVNCFANGPHTRQRLQKNVRAIHAPIPGYEDELASRVDQWFDTLSAGKIVKRTNWAITDDNRMFVPEGHFPFSDVSEANPNIDCSKLYVRSERQTLRRLQQSGAIVFSLRTYIYPLKTIKDAGYGPMLVQAIDGLDRGNGPCISEYKQASMWQKQVTTFLEANESRI</sequence>
<organism evidence="1 2">
    <name type="scientific">Lasiodiplodia mahajangana</name>
    <dbReference type="NCBI Taxonomy" id="1108764"/>
    <lineage>
        <taxon>Eukaryota</taxon>
        <taxon>Fungi</taxon>
        <taxon>Dikarya</taxon>
        <taxon>Ascomycota</taxon>
        <taxon>Pezizomycotina</taxon>
        <taxon>Dothideomycetes</taxon>
        <taxon>Dothideomycetes incertae sedis</taxon>
        <taxon>Botryosphaeriales</taxon>
        <taxon>Botryosphaeriaceae</taxon>
        <taxon>Lasiodiplodia</taxon>
    </lineage>
</organism>
<reference evidence="1" key="1">
    <citation type="submission" date="2022-12" db="EMBL/GenBank/DDBJ databases">
        <title>Genome Sequence of Lasiodiplodia mahajangana.</title>
        <authorList>
            <person name="Buettner E."/>
        </authorList>
    </citation>
    <scope>NUCLEOTIDE SEQUENCE</scope>
    <source>
        <strain evidence="1">VT137</strain>
    </source>
</reference>